<feature type="domain" description="DUF6644" evidence="2">
    <location>
        <begin position="29"/>
        <end position="157"/>
    </location>
</feature>
<dbReference type="Proteomes" id="UP000035062">
    <property type="component" value="Unassembled WGS sequence"/>
</dbReference>
<dbReference type="Pfam" id="PF20349">
    <property type="entry name" value="DUF6644"/>
    <property type="match status" value="1"/>
</dbReference>
<protein>
    <submittedName>
        <fullName evidence="3">Transmembrane protein</fullName>
    </submittedName>
</protein>
<organism evidence="3 4">
    <name type="scientific">Alishewanella agri BL06</name>
    <dbReference type="NCBI Taxonomy" id="1195246"/>
    <lineage>
        <taxon>Bacteria</taxon>
        <taxon>Pseudomonadati</taxon>
        <taxon>Pseudomonadota</taxon>
        <taxon>Gammaproteobacteria</taxon>
        <taxon>Alteromonadales</taxon>
        <taxon>Alteromonadaceae</taxon>
        <taxon>Alishewanella</taxon>
    </lineage>
</organism>
<dbReference type="eggNOG" id="ENOG5032YK1">
    <property type="taxonomic scope" value="Bacteria"/>
</dbReference>
<evidence type="ECO:0000256" key="1">
    <source>
        <dbReference type="SAM" id="Phobius"/>
    </source>
</evidence>
<feature type="transmembrane region" description="Helical" evidence="1">
    <location>
        <begin position="136"/>
        <end position="156"/>
    </location>
</feature>
<sequence length="158" mass="16724">MLQSLSSTLAESALASAIRHSELAYPLLSSLHIVGIGILLGNILLLDLRLLGVLRQNALAEVLSLLSRIAGLGLGLAIASGLLLFSVQPQHYLHNPAFLLKLALLSLALLNLLLVQYSQSWQQAQSGGQVSSGLKLAAACSLLLWLAIIIAGRWIAFA</sequence>
<dbReference type="InterPro" id="IPR046586">
    <property type="entry name" value="DUF6644"/>
</dbReference>
<evidence type="ECO:0000259" key="2">
    <source>
        <dbReference type="Pfam" id="PF20349"/>
    </source>
</evidence>
<dbReference type="STRING" id="1195246.AGRI_03674"/>
<feature type="transmembrane region" description="Helical" evidence="1">
    <location>
        <begin position="58"/>
        <end position="85"/>
    </location>
</feature>
<keyword evidence="1" id="KW-0472">Membrane</keyword>
<dbReference type="PATRIC" id="fig|1195246.3.peg.716"/>
<name>I8U9K9_9ALTE</name>
<evidence type="ECO:0000313" key="4">
    <source>
        <dbReference type="Proteomes" id="UP000035062"/>
    </source>
</evidence>
<keyword evidence="1 3" id="KW-0812">Transmembrane</keyword>
<gene>
    <name evidence="3" type="ORF">AGRI_03674</name>
</gene>
<keyword evidence="1" id="KW-1133">Transmembrane helix</keyword>
<dbReference type="AlphaFoldDB" id="I8U9K9"/>
<feature type="transmembrane region" description="Helical" evidence="1">
    <location>
        <begin position="97"/>
        <end position="115"/>
    </location>
</feature>
<feature type="transmembrane region" description="Helical" evidence="1">
    <location>
        <begin position="25"/>
        <end position="46"/>
    </location>
</feature>
<dbReference type="RefSeq" id="WP_008983666.1">
    <property type="nucleotide sequence ID" value="NZ_AKKU01000009.1"/>
</dbReference>
<dbReference type="EMBL" id="AKKU01000009">
    <property type="protein sequence ID" value="EIW89961.1"/>
    <property type="molecule type" value="Genomic_DNA"/>
</dbReference>
<evidence type="ECO:0000313" key="3">
    <source>
        <dbReference type="EMBL" id="EIW89961.1"/>
    </source>
</evidence>
<keyword evidence="4" id="KW-1185">Reference proteome</keyword>
<proteinExistence type="predicted"/>
<comment type="caution">
    <text evidence="3">The sequence shown here is derived from an EMBL/GenBank/DDBJ whole genome shotgun (WGS) entry which is preliminary data.</text>
</comment>
<accession>I8U9K9</accession>
<reference evidence="3 4" key="1">
    <citation type="journal article" date="2012" name="J. Bacteriol.">
        <title>Genome Sequence of Pectin-Degrading Alishewanella agri, Isolated from Landfill Soil.</title>
        <authorList>
            <person name="Kim J."/>
            <person name="Jung J."/>
            <person name="Sung J.S."/>
            <person name="Chun J."/>
            <person name="Park W."/>
        </authorList>
    </citation>
    <scope>NUCLEOTIDE SEQUENCE [LARGE SCALE GENOMIC DNA]</scope>
    <source>
        <strain evidence="3 4">BL06</strain>
    </source>
</reference>